<dbReference type="HOGENOM" id="CLU_012998_2_1_1"/>
<dbReference type="Gene3D" id="3.40.50.720">
    <property type="entry name" value="NAD(P)-binding Rossmann-like Domain"/>
    <property type="match status" value="1"/>
</dbReference>
<dbReference type="GO" id="GO:0034727">
    <property type="term" value="P:piecemeal microautophagy of the nucleus"/>
    <property type="evidence" value="ECO:0007669"/>
    <property type="project" value="TreeGrafter"/>
</dbReference>
<accession>S8FVI8</accession>
<dbReference type="FunCoup" id="S8FVI8">
    <property type="interactions" value="377"/>
</dbReference>
<dbReference type="InterPro" id="IPR045886">
    <property type="entry name" value="ThiF/MoeB/HesA"/>
</dbReference>
<dbReference type="GO" id="GO:0000422">
    <property type="term" value="P:autophagy of mitochondrion"/>
    <property type="evidence" value="ECO:0007669"/>
    <property type="project" value="TreeGrafter"/>
</dbReference>
<gene>
    <name evidence="3" type="ORF">FOMPIDRAFT_93659</name>
</gene>
<dbReference type="GO" id="GO:0000407">
    <property type="term" value="C:phagophore assembly site"/>
    <property type="evidence" value="ECO:0007669"/>
    <property type="project" value="TreeGrafter"/>
</dbReference>
<dbReference type="InterPro" id="IPR042522">
    <property type="entry name" value="Atg7_N_1"/>
</dbReference>
<dbReference type="AlphaFoldDB" id="S8FVI8"/>
<keyword evidence="4" id="KW-1185">Reference proteome</keyword>
<dbReference type="InterPro" id="IPR032197">
    <property type="entry name" value="Atg7_N"/>
</dbReference>
<proteinExistence type="predicted"/>
<sequence length="556" mass="60305">MPIVQFTPFSSLVQPAFWHALTDLKIDVLRLSDDAVPVHASYSAGRSVKDRESGAEIALGCNLTVGGESFSKDNKPPAQSAFVTGVFKNYNTIEEFKAADKSALFAQVSDEIWKSITVDRSTAQLNRFLLLTFADLKKGDWTAASEVFSDGFLSAIESSLLASPRPFFLVRRKADSDAPELAPVEKYATFFVNVPLEERTIAFLDPSAAPAHPGWPLRNIPAHLNTLTQRRCIASSAGTMRSGRGVGDAGRGELGDECAGQTRSARGGLRTDDGPDVAVDLNMRWRMLPALDLDSGTVANTRYLRLGAATGTPGCYVMRTLLGWDVRLIKLVESARVSCSNAFRPLLFEFEECLNGRKRKAACAGAQADLPRCRASLSSTFPWMHSCSQNAAGRSLSIPIPSHPIPPASVAQAKADVATLEALLDDHDAIFLLLDSRENRWPPTMLDFDMLLVKRHGAQSAVQAQGKGRFSYYYFTDTVAPTQTFSVARPCLVANGYATAVELLVSLLQHPDGYVGIPTPQEGESVHVSEGVLGAVSHQLRGPSRCPEICPIQARH</sequence>
<dbReference type="Pfam" id="PF16420">
    <property type="entry name" value="ATG7_N"/>
    <property type="match status" value="2"/>
</dbReference>
<evidence type="ECO:0000313" key="3">
    <source>
        <dbReference type="EMBL" id="EPT02235.1"/>
    </source>
</evidence>
<evidence type="ECO:0000259" key="2">
    <source>
        <dbReference type="Pfam" id="PF16420"/>
    </source>
</evidence>
<evidence type="ECO:0000313" key="4">
    <source>
        <dbReference type="Proteomes" id="UP000015241"/>
    </source>
</evidence>
<dbReference type="PANTHER" id="PTHR10953">
    <property type="entry name" value="UBIQUITIN-ACTIVATING ENZYME E1"/>
    <property type="match status" value="1"/>
</dbReference>
<feature type="domain" description="Ubiquitin-like modifier-activating enzyme Atg7 N-terminal" evidence="2">
    <location>
        <begin position="4"/>
        <end position="138"/>
    </location>
</feature>
<reference evidence="3 4" key="1">
    <citation type="journal article" date="2012" name="Science">
        <title>The Paleozoic origin of enzymatic lignin decomposition reconstructed from 31 fungal genomes.</title>
        <authorList>
            <person name="Floudas D."/>
            <person name="Binder M."/>
            <person name="Riley R."/>
            <person name="Barry K."/>
            <person name="Blanchette R.A."/>
            <person name="Henrissat B."/>
            <person name="Martinez A.T."/>
            <person name="Otillar R."/>
            <person name="Spatafora J.W."/>
            <person name="Yadav J.S."/>
            <person name="Aerts A."/>
            <person name="Benoit I."/>
            <person name="Boyd A."/>
            <person name="Carlson A."/>
            <person name="Copeland A."/>
            <person name="Coutinho P.M."/>
            <person name="de Vries R.P."/>
            <person name="Ferreira P."/>
            <person name="Findley K."/>
            <person name="Foster B."/>
            <person name="Gaskell J."/>
            <person name="Glotzer D."/>
            <person name="Gorecki P."/>
            <person name="Heitman J."/>
            <person name="Hesse C."/>
            <person name="Hori C."/>
            <person name="Igarashi K."/>
            <person name="Jurgens J.A."/>
            <person name="Kallen N."/>
            <person name="Kersten P."/>
            <person name="Kohler A."/>
            <person name="Kuees U."/>
            <person name="Kumar T.K.A."/>
            <person name="Kuo A."/>
            <person name="LaButti K."/>
            <person name="Larrondo L.F."/>
            <person name="Lindquist E."/>
            <person name="Ling A."/>
            <person name="Lombard V."/>
            <person name="Lucas S."/>
            <person name="Lundell T."/>
            <person name="Martin R."/>
            <person name="McLaughlin D.J."/>
            <person name="Morgenstern I."/>
            <person name="Morin E."/>
            <person name="Murat C."/>
            <person name="Nagy L.G."/>
            <person name="Nolan M."/>
            <person name="Ohm R.A."/>
            <person name="Patyshakuliyeva A."/>
            <person name="Rokas A."/>
            <person name="Ruiz-Duenas F.J."/>
            <person name="Sabat G."/>
            <person name="Salamov A."/>
            <person name="Samejima M."/>
            <person name="Schmutz J."/>
            <person name="Slot J.C."/>
            <person name="St John F."/>
            <person name="Stenlid J."/>
            <person name="Sun H."/>
            <person name="Sun S."/>
            <person name="Syed K."/>
            <person name="Tsang A."/>
            <person name="Wiebenga A."/>
            <person name="Young D."/>
            <person name="Pisabarro A."/>
            <person name="Eastwood D.C."/>
            <person name="Martin F."/>
            <person name="Cullen D."/>
            <person name="Grigoriev I.V."/>
            <person name="Hibbett D.S."/>
        </authorList>
    </citation>
    <scope>NUCLEOTIDE SEQUENCE</scope>
    <source>
        <strain evidence="4">FP-58527</strain>
    </source>
</reference>
<dbReference type="GO" id="GO:0019778">
    <property type="term" value="F:Atg12 activating enzyme activity"/>
    <property type="evidence" value="ECO:0007669"/>
    <property type="project" value="TreeGrafter"/>
</dbReference>
<dbReference type="GO" id="GO:0032446">
    <property type="term" value="P:protein modification by small protein conjugation"/>
    <property type="evidence" value="ECO:0007669"/>
    <property type="project" value="TreeGrafter"/>
</dbReference>
<dbReference type="GO" id="GO:0019779">
    <property type="term" value="F:Atg8 activating enzyme activity"/>
    <property type="evidence" value="ECO:0007669"/>
    <property type="project" value="TreeGrafter"/>
</dbReference>
<dbReference type="GO" id="GO:0006995">
    <property type="term" value="P:cellular response to nitrogen starvation"/>
    <property type="evidence" value="ECO:0007669"/>
    <property type="project" value="TreeGrafter"/>
</dbReference>
<dbReference type="Proteomes" id="UP000015241">
    <property type="component" value="Unassembled WGS sequence"/>
</dbReference>
<organism evidence="3 4">
    <name type="scientific">Fomitopsis schrenkii</name>
    <name type="common">Brown rot fungus</name>
    <dbReference type="NCBI Taxonomy" id="2126942"/>
    <lineage>
        <taxon>Eukaryota</taxon>
        <taxon>Fungi</taxon>
        <taxon>Dikarya</taxon>
        <taxon>Basidiomycota</taxon>
        <taxon>Agaricomycotina</taxon>
        <taxon>Agaricomycetes</taxon>
        <taxon>Polyporales</taxon>
        <taxon>Fomitopsis</taxon>
    </lineage>
</organism>
<dbReference type="InParanoid" id="S8FVI8"/>
<dbReference type="eggNOG" id="KOG2337">
    <property type="taxonomic scope" value="Eukaryota"/>
</dbReference>
<dbReference type="STRING" id="743788.S8FVI8"/>
<dbReference type="PANTHER" id="PTHR10953:SF3">
    <property type="entry name" value="UBIQUITIN-LIKE MODIFIER-ACTIVATING ENZYME ATG7"/>
    <property type="match status" value="1"/>
</dbReference>
<name>S8FVI8_FOMSC</name>
<dbReference type="GO" id="GO:0000045">
    <property type="term" value="P:autophagosome assembly"/>
    <property type="evidence" value="ECO:0007669"/>
    <property type="project" value="TreeGrafter"/>
</dbReference>
<evidence type="ECO:0000256" key="1">
    <source>
        <dbReference type="SAM" id="MobiDB-lite"/>
    </source>
</evidence>
<dbReference type="OrthoDB" id="338614at2759"/>
<dbReference type="EMBL" id="KE504136">
    <property type="protein sequence ID" value="EPT02235.1"/>
    <property type="molecule type" value="Genomic_DNA"/>
</dbReference>
<dbReference type="InterPro" id="IPR035985">
    <property type="entry name" value="Ubiquitin-activating_enz"/>
</dbReference>
<dbReference type="SUPFAM" id="SSF69572">
    <property type="entry name" value="Activating enzymes of the ubiquitin-like proteins"/>
    <property type="match status" value="1"/>
</dbReference>
<dbReference type="Gene3D" id="3.40.140.70">
    <property type="entry name" value="Ubiquitin-like modifier-activating enzyme ATG7 N-terminal domain"/>
    <property type="match status" value="1"/>
</dbReference>
<protein>
    <recommendedName>
        <fullName evidence="2">Ubiquitin-like modifier-activating enzyme Atg7 N-terminal domain-containing protein</fullName>
    </recommendedName>
</protein>
<feature type="domain" description="Ubiquitin-like modifier-activating enzyme Atg7 N-terminal" evidence="2">
    <location>
        <begin position="145"/>
        <end position="227"/>
    </location>
</feature>
<feature type="region of interest" description="Disordered" evidence="1">
    <location>
        <begin position="243"/>
        <end position="271"/>
    </location>
</feature>